<dbReference type="GO" id="GO:0004022">
    <property type="term" value="F:alcohol dehydrogenase (NAD+) activity"/>
    <property type="evidence" value="ECO:0007669"/>
    <property type="project" value="UniProtKB-EC"/>
</dbReference>
<evidence type="ECO:0000256" key="3">
    <source>
        <dbReference type="ARBA" id="ARBA00023002"/>
    </source>
</evidence>
<dbReference type="InterPro" id="IPR001670">
    <property type="entry name" value="ADH_Fe/GldA"/>
</dbReference>
<sequence>MSTLHWHFPTEIAVGEHISQHLPHYCEQANIQQPFFVVDPQLLTTPLIQGLLAPFQPAESSVFSQFTGEPTEAHITEAIQACRSAQHDGVIGIGGGSAIDIAKAIALFTPQPCNLPGDIWTFEDGSETPLPYPLAPLLPTIAIPTTAGTGSEVGRSSVITDSQSQRKRILFHPDMVPRWVLLDPMLTLSLPAHLTAATGWMLCLTILRPIAAAVITRWPKQWD</sequence>
<accession>A0A090QKP1</accession>
<organism evidence="5 6">
    <name type="scientific">Photobacterium aphoticum</name>
    <dbReference type="NCBI Taxonomy" id="754436"/>
    <lineage>
        <taxon>Bacteria</taxon>
        <taxon>Pseudomonadati</taxon>
        <taxon>Pseudomonadota</taxon>
        <taxon>Gammaproteobacteria</taxon>
        <taxon>Vibrionales</taxon>
        <taxon>Vibrionaceae</taxon>
        <taxon>Photobacterium</taxon>
    </lineage>
</organism>
<evidence type="ECO:0000313" key="5">
    <source>
        <dbReference type="EMBL" id="GAL02384.1"/>
    </source>
</evidence>
<dbReference type="GO" id="GO:0046872">
    <property type="term" value="F:metal ion binding"/>
    <property type="evidence" value="ECO:0007669"/>
    <property type="project" value="InterPro"/>
</dbReference>
<protein>
    <submittedName>
        <fullName evidence="5">Alcohol dehydrogenase</fullName>
        <ecNumber evidence="5">1.1.1.1</ecNumber>
    </submittedName>
</protein>
<keyword evidence="3 5" id="KW-0560">Oxidoreductase</keyword>
<gene>
    <name evidence="5" type="ORF">JCM19237_5277</name>
</gene>
<dbReference type="SUPFAM" id="SSF56796">
    <property type="entry name" value="Dehydroquinate synthase-like"/>
    <property type="match status" value="1"/>
</dbReference>
<comment type="similarity">
    <text evidence="2">Belongs to the iron-containing alcohol dehydrogenase family.</text>
</comment>
<dbReference type="STRING" id="754436.JCM19237_5277"/>
<dbReference type="EMBL" id="BBMN01000001">
    <property type="protein sequence ID" value="GAL02384.1"/>
    <property type="molecule type" value="Genomic_DNA"/>
</dbReference>
<dbReference type="PANTHER" id="PTHR11496">
    <property type="entry name" value="ALCOHOL DEHYDROGENASE"/>
    <property type="match status" value="1"/>
</dbReference>
<comment type="caution">
    <text evidence="5">The sequence shown here is derived from an EMBL/GenBank/DDBJ whole genome shotgun (WGS) entry which is preliminary data.</text>
</comment>
<reference evidence="5 6" key="1">
    <citation type="journal article" date="2014" name="Genome Announc.">
        <title>Draft Genome Sequences of Two Vibrionaceae Species, Vibrio ponticus C121 and Photobacterium aphoticum C119, Isolated as Coral Reef Microbiota.</title>
        <authorList>
            <person name="Al-saari N."/>
            <person name="Meirelles P.M."/>
            <person name="Mino S."/>
            <person name="Suda W."/>
            <person name="Oshima K."/>
            <person name="Hattori M."/>
            <person name="Ohkuma M."/>
            <person name="Thompson F.L."/>
            <person name="Gomez-Gil B."/>
            <person name="Sawabe T."/>
            <person name="Sawabe T."/>
        </authorList>
    </citation>
    <scope>NUCLEOTIDE SEQUENCE [LARGE SCALE GENOMIC DNA]</scope>
    <source>
        <strain evidence="5 6">JCM 19237</strain>
    </source>
</reference>
<feature type="domain" description="Alcohol dehydrogenase iron-type/glycerol dehydrogenase GldA" evidence="4">
    <location>
        <begin position="9"/>
        <end position="184"/>
    </location>
</feature>
<dbReference type="PANTHER" id="PTHR11496:SF102">
    <property type="entry name" value="ALCOHOL DEHYDROGENASE 4"/>
    <property type="match status" value="1"/>
</dbReference>
<evidence type="ECO:0000256" key="2">
    <source>
        <dbReference type="ARBA" id="ARBA00007358"/>
    </source>
</evidence>
<dbReference type="Gene3D" id="3.40.50.1970">
    <property type="match status" value="1"/>
</dbReference>
<proteinExistence type="inferred from homology"/>
<evidence type="ECO:0000313" key="6">
    <source>
        <dbReference type="Proteomes" id="UP000029227"/>
    </source>
</evidence>
<evidence type="ECO:0000259" key="4">
    <source>
        <dbReference type="Pfam" id="PF00465"/>
    </source>
</evidence>
<dbReference type="EC" id="1.1.1.1" evidence="5"/>
<comment type="cofactor">
    <cofactor evidence="1">
        <name>Fe cation</name>
        <dbReference type="ChEBI" id="CHEBI:24875"/>
    </cofactor>
</comment>
<dbReference type="Pfam" id="PF00465">
    <property type="entry name" value="Fe-ADH"/>
    <property type="match status" value="1"/>
</dbReference>
<dbReference type="InterPro" id="IPR039697">
    <property type="entry name" value="Alcohol_dehydrogenase_Fe"/>
</dbReference>
<dbReference type="eggNOG" id="COG1454">
    <property type="taxonomic scope" value="Bacteria"/>
</dbReference>
<name>A0A090QKP1_9GAMM</name>
<dbReference type="AlphaFoldDB" id="A0A090QKP1"/>
<evidence type="ECO:0000256" key="1">
    <source>
        <dbReference type="ARBA" id="ARBA00001962"/>
    </source>
</evidence>
<dbReference type="Proteomes" id="UP000029227">
    <property type="component" value="Unassembled WGS sequence"/>
</dbReference>
<dbReference type="FunFam" id="3.40.50.1970:FF:000003">
    <property type="entry name" value="Alcohol dehydrogenase, iron-containing"/>
    <property type="match status" value="1"/>
</dbReference>